<dbReference type="PIRSF" id="PIRSF016789">
    <property type="entry name" value="DUF454"/>
    <property type="match status" value="1"/>
</dbReference>
<dbReference type="Pfam" id="PF04304">
    <property type="entry name" value="DUF454"/>
    <property type="match status" value="1"/>
</dbReference>
<evidence type="ECO:0008006" key="4">
    <source>
        <dbReference type="Google" id="ProtNLM"/>
    </source>
</evidence>
<dbReference type="GO" id="GO:0005886">
    <property type="term" value="C:plasma membrane"/>
    <property type="evidence" value="ECO:0007669"/>
    <property type="project" value="TreeGrafter"/>
</dbReference>
<sequence length="136" mass="15694">MNKVKKYFYITLGFIALGLGLIGVILPVVPTTPFLLVTSYCFAKGSERFHNWFINTKLYKKHLESFVKERAMTLKQKVVLLSFVNCMLAFPLILVDVLPMRITIIILIIVKLYYFTFRVKTISPEEKRAMEAARGI</sequence>
<gene>
    <name evidence="2" type="ORF">HMPREF0216_03123</name>
</gene>
<evidence type="ECO:0000313" key="3">
    <source>
        <dbReference type="Proteomes" id="UP000010420"/>
    </source>
</evidence>
<reference evidence="2 3" key="1">
    <citation type="submission" date="2012-05" db="EMBL/GenBank/DDBJ databases">
        <authorList>
            <person name="Weinstock G."/>
            <person name="Sodergren E."/>
            <person name="Lobos E.A."/>
            <person name="Fulton L."/>
            <person name="Fulton R."/>
            <person name="Courtney L."/>
            <person name="Fronick C."/>
            <person name="O'Laughlin M."/>
            <person name="Godfrey J."/>
            <person name="Wilson R.M."/>
            <person name="Miner T."/>
            <person name="Farmer C."/>
            <person name="Delehaunty K."/>
            <person name="Cordes M."/>
            <person name="Minx P."/>
            <person name="Tomlinson C."/>
            <person name="Chen J."/>
            <person name="Wollam A."/>
            <person name="Pepin K.H."/>
            <person name="Bhonagiri V."/>
            <person name="Zhang X."/>
            <person name="Suruliraj S."/>
            <person name="Warren W."/>
            <person name="Mitreva M."/>
            <person name="Mardis E.R."/>
            <person name="Wilson R.K."/>
        </authorList>
    </citation>
    <scope>NUCLEOTIDE SEQUENCE [LARGE SCALE GENOMIC DNA]</scope>
    <source>
        <strain evidence="2 3">DSM 1785</strain>
    </source>
</reference>
<dbReference type="AlphaFoldDB" id="L1Q427"/>
<dbReference type="PATRIC" id="fig|545697.3.peg.3057"/>
<dbReference type="InterPro" id="IPR007401">
    <property type="entry name" value="DUF454"/>
</dbReference>
<accession>L1Q427</accession>
<evidence type="ECO:0000256" key="1">
    <source>
        <dbReference type="SAM" id="Phobius"/>
    </source>
</evidence>
<organism evidence="2 3">
    <name type="scientific">Clostridium celatum DSM 1785</name>
    <dbReference type="NCBI Taxonomy" id="545697"/>
    <lineage>
        <taxon>Bacteria</taxon>
        <taxon>Bacillati</taxon>
        <taxon>Bacillota</taxon>
        <taxon>Clostridia</taxon>
        <taxon>Eubacteriales</taxon>
        <taxon>Clostridiaceae</taxon>
        <taxon>Clostridium</taxon>
    </lineage>
</organism>
<dbReference type="PANTHER" id="PTHR35813">
    <property type="entry name" value="INNER MEMBRANE PROTEIN YBAN"/>
    <property type="match status" value="1"/>
</dbReference>
<dbReference type="RefSeq" id="WP_005215736.1">
    <property type="nucleotide sequence ID" value="NZ_KB291705.1"/>
</dbReference>
<proteinExistence type="predicted"/>
<keyword evidence="3" id="KW-1185">Reference proteome</keyword>
<protein>
    <recommendedName>
        <fullName evidence="4">Inner membrane protein YbaN</fullName>
    </recommendedName>
</protein>
<feature type="transmembrane region" description="Helical" evidence="1">
    <location>
        <begin position="6"/>
        <end position="29"/>
    </location>
</feature>
<dbReference type="OrthoDB" id="5690292at2"/>
<dbReference type="EMBL" id="AMEZ01000120">
    <property type="protein sequence ID" value="EKY22759.1"/>
    <property type="molecule type" value="Genomic_DNA"/>
</dbReference>
<dbReference type="HOGENOM" id="CLU_113299_3_0_9"/>
<dbReference type="PANTHER" id="PTHR35813:SF1">
    <property type="entry name" value="INNER MEMBRANE PROTEIN YBAN"/>
    <property type="match status" value="1"/>
</dbReference>
<dbReference type="Proteomes" id="UP000010420">
    <property type="component" value="Unassembled WGS sequence"/>
</dbReference>
<dbReference type="STRING" id="545697.HMPREF0216_03123"/>
<keyword evidence="1" id="KW-0472">Membrane</keyword>
<name>L1Q427_9CLOT</name>
<keyword evidence="1" id="KW-0812">Transmembrane</keyword>
<keyword evidence="1" id="KW-1133">Transmembrane helix</keyword>
<comment type="caution">
    <text evidence="2">The sequence shown here is derived from an EMBL/GenBank/DDBJ whole genome shotgun (WGS) entry which is preliminary data.</text>
</comment>
<evidence type="ECO:0000313" key="2">
    <source>
        <dbReference type="EMBL" id="EKY22759.1"/>
    </source>
</evidence>
<dbReference type="eggNOG" id="COG2832">
    <property type="taxonomic scope" value="Bacteria"/>
</dbReference>